<name>A0AAJ0C8F5_9PEZI</name>
<dbReference type="AlphaFoldDB" id="A0AAJ0C8F5"/>
<dbReference type="Pfam" id="PF16093">
    <property type="entry name" value="PAC4"/>
    <property type="match status" value="1"/>
</dbReference>
<accession>A0AAJ0C8F5</accession>
<dbReference type="Proteomes" id="UP001244011">
    <property type="component" value="Unassembled WGS sequence"/>
</dbReference>
<gene>
    <name evidence="1" type="ORF">QBC33DRAFT_528508</name>
</gene>
<evidence type="ECO:0000313" key="1">
    <source>
        <dbReference type="EMBL" id="KAK1770569.1"/>
    </source>
</evidence>
<proteinExistence type="predicted"/>
<evidence type="ECO:0000313" key="2">
    <source>
        <dbReference type="Proteomes" id="UP001244011"/>
    </source>
</evidence>
<dbReference type="GO" id="GO:0043248">
    <property type="term" value="P:proteasome assembly"/>
    <property type="evidence" value="ECO:0007669"/>
    <property type="project" value="InterPro"/>
</dbReference>
<protein>
    <submittedName>
        <fullName evidence="1">Uncharacterized protein</fullName>
    </submittedName>
</protein>
<organism evidence="1 2">
    <name type="scientific">Phialemonium atrogriseum</name>
    <dbReference type="NCBI Taxonomy" id="1093897"/>
    <lineage>
        <taxon>Eukaryota</taxon>
        <taxon>Fungi</taxon>
        <taxon>Dikarya</taxon>
        <taxon>Ascomycota</taxon>
        <taxon>Pezizomycotina</taxon>
        <taxon>Sordariomycetes</taxon>
        <taxon>Sordariomycetidae</taxon>
        <taxon>Cephalothecales</taxon>
        <taxon>Cephalothecaceae</taxon>
        <taxon>Phialemonium</taxon>
    </lineage>
</organism>
<dbReference type="Gene3D" id="3.30.230.100">
    <property type="match status" value="1"/>
</dbReference>
<dbReference type="EMBL" id="MU839000">
    <property type="protein sequence ID" value="KAK1770569.1"/>
    <property type="molecule type" value="Genomic_DNA"/>
</dbReference>
<reference evidence="1" key="1">
    <citation type="submission" date="2023-06" db="EMBL/GenBank/DDBJ databases">
        <title>Genome-scale phylogeny and comparative genomics of the fungal order Sordariales.</title>
        <authorList>
            <consortium name="Lawrence Berkeley National Laboratory"/>
            <person name="Hensen N."/>
            <person name="Bonometti L."/>
            <person name="Westerberg I."/>
            <person name="Brannstrom I.O."/>
            <person name="Guillou S."/>
            <person name="Cros-Aarteil S."/>
            <person name="Calhoun S."/>
            <person name="Haridas S."/>
            <person name="Kuo A."/>
            <person name="Mondo S."/>
            <person name="Pangilinan J."/>
            <person name="Riley R."/>
            <person name="Labutti K."/>
            <person name="Andreopoulos B."/>
            <person name="Lipzen A."/>
            <person name="Chen C."/>
            <person name="Yanf M."/>
            <person name="Daum C."/>
            <person name="Ng V."/>
            <person name="Clum A."/>
            <person name="Steindorff A."/>
            <person name="Ohm R."/>
            <person name="Martin F."/>
            <person name="Silar P."/>
            <person name="Natvig D."/>
            <person name="Lalanne C."/>
            <person name="Gautier V."/>
            <person name="Ament-Velasquez S.L."/>
            <person name="Kruys A."/>
            <person name="Hutchinson M.I."/>
            <person name="Powell A.J."/>
            <person name="Barry K."/>
            <person name="Miller A.N."/>
            <person name="Grigoriev I.V."/>
            <person name="Debuchy R."/>
            <person name="Gladieux P."/>
            <person name="Thoren M.H."/>
            <person name="Johannesson H."/>
        </authorList>
    </citation>
    <scope>NUCLEOTIDE SEQUENCE</scope>
    <source>
        <strain evidence="1">8032-3</strain>
    </source>
</reference>
<dbReference type="RefSeq" id="XP_060286782.1">
    <property type="nucleotide sequence ID" value="XM_060427061.1"/>
</dbReference>
<comment type="caution">
    <text evidence="1">The sequence shown here is derived from an EMBL/GenBank/DDBJ whole genome shotgun (WGS) entry which is preliminary data.</text>
</comment>
<keyword evidence="2" id="KW-1185">Reference proteome</keyword>
<dbReference type="InterPro" id="IPR032157">
    <property type="entry name" value="PAC4"/>
</dbReference>
<sequence length="146" mass="15409">MDKAIQLSIPLPRSLDSRIYISLTVGQKSILLFLTTASAEELAVAPPLGSFVYALPDKFNPSLPLSTPLYTVEPTLEFTSRLAKLLAGKTQRPVYVGNSVSFAGAGLGGTVEEEIEAFRNVVKVVLSRLEGIIGSAEAVANGVSSS</sequence>
<dbReference type="GeneID" id="85310248"/>